<dbReference type="Proteomes" id="UP000887540">
    <property type="component" value="Unplaced"/>
</dbReference>
<evidence type="ECO:0000256" key="15">
    <source>
        <dbReference type="RuleBase" id="RU366025"/>
    </source>
</evidence>
<evidence type="ECO:0000256" key="13">
    <source>
        <dbReference type="ARBA" id="ARBA00038490"/>
    </source>
</evidence>
<keyword evidence="18" id="KW-1185">Reference proteome</keyword>
<feature type="domain" description="USP" evidence="16">
    <location>
        <begin position="102"/>
        <end position="434"/>
    </location>
</feature>
<dbReference type="PROSITE" id="PS50235">
    <property type="entry name" value="USP_3"/>
    <property type="match status" value="1"/>
</dbReference>
<dbReference type="PROSITE" id="PS00972">
    <property type="entry name" value="USP_1"/>
    <property type="match status" value="1"/>
</dbReference>
<dbReference type="WBParaSite" id="ACRNAN_scaffold27.g27289.t1">
    <property type="protein sequence ID" value="ACRNAN_scaffold27.g27289.t1"/>
    <property type="gene ID" value="ACRNAN_scaffold27.g27289"/>
</dbReference>
<dbReference type="GO" id="GO:0008270">
    <property type="term" value="F:zinc ion binding"/>
    <property type="evidence" value="ECO:0007669"/>
    <property type="project" value="UniProtKB-KW"/>
</dbReference>
<keyword evidence="4" id="KW-0479">Metal-binding</keyword>
<keyword evidence="3 15" id="KW-0645">Protease</keyword>
<dbReference type="PROSITE" id="PS00973">
    <property type="entry name" value="USP_2"/>
    <property type="match status" value="1"/>
</dbReference>
<evidence type="ECO:0000256" key="7">
    <source>
        <dbReference type="ARBA" id="ARBA00022801"/>
    </source>
</evidence>
<dbReference type="InterPro" id="IPR018200">
    <property type="entry name" value="USP_CS"/>
</dbReference>
<dbReference type="SUPFAM" id="SSF54001">
    <property type="entry name" value="Cysteine proteinases"/>
    <property type="match status" value="1"/>
</dbReference>
<dbReference type="InterPro" id="IPR028889">
    <property type="entry name" value="USP"/>
</dbReference>
<evidence type="ECO:0000256" key="12">
    <source>
        <dbReference type="ARBA" id="ARBA00023242"/>
    </source>
</evidence>
<evidence type="ECO:0000256" key="5">
    <source>
        <dbReference type="ARBA" id="ARBA00022771"/>
    </source>
</evidence>
<keyword evidence="9" id="KW-0862">Zinc</keyword>
<dbReference type="EC" id="3.4.19.12" evidence="15"/>
<evidence type="ECO:0000313" key="18">
    <source>
        <dbReference type="Proteomes" id="UP000887540"/>
    </source>
</evidence>
<comment type="catalytic activity">
    <reaction evidence="1 15">
        <text>Thiol-dependent hydrolysis of ester, thioester, amide, peptide and isopeptide bonds formed by the C-terminal Gly of ubiquitin (a 76-residue protein attached to proteins as an intracellular targeting signal).</text>
        <dbReference type="EC" id="3.4.19.12"/>
    </reaction>
</comment>
<dbReference type="SUPFAM" id="SSF57850">
    <property type="entry name" value="RING/U-box"/>
    <property type="match status" value="1"/>
</dbReference>
<evidence type="ECO:0000256" key="9">
    <source>
        <dbReference type="ARBA" id="ARBA00022833"/>
    </source>
</evidence>
<keyword evidence="10" id="KW-0805">Transcription regulation</keyword>
<dbReference type="GO" id="GO:0016579">
    <property type="term" value="P:protein deubiquitination"/>
    <property type="evidence" value="ECO:0007669"/>
    <property type="project" value="InterPro"/>
</dbReference>
<dbReference type="InterPro" id="IPR001394">
    <property type="entry name" value="Peptidase_C19_UCH"/>
</dbReference>
<evidence type="ECO:0000256" key="1">
    <source>
        <dbReference type="ARBA" id="ARBA00000707"/>
    </source>
</evidence>
<sequence length="439" mass="51302">MCCCMECATFGCLKHLKPHLKSHAHNFAISTDFGHIFCYHCDDFVYDKRIEKLRRDAQNLFHIKLGLNLRHDWNPGKNEAKIIKKSSPQIIRMGKYGTRGLRGLINLGNTCFMNCIIQTMMHIPMLRDYFLSDQHNCRYQSSDDEDNQCLMCEISHIFQEFYSGEKQPYVPHRMLHLVWTHAKQLAGYEQKDAHEFFISALNVLHKHSESLSMKVNPNECRCIIDRLFTGQLQSDLTCGKCGNVSTTVDPYWDISLELLTAHHDHSNNEKAEWTLEQCLANYVKPEYLGSSAKIKCEYCGTYEESTKQLTLLKLPIVACFHLKRFEHSMTSSRRKKIRNKIRYPEFIDLTPYTTSNRNGISSRTRTQEQLAQLSNRYTLIAVVNHNGTMESGHYTCHVRHQRDRWYKCDDGIITREKIDNVLASEGYLLFYCKMFIDYE</sequence>
<dbReference type="InterPro" id="IPR050185">
    <property type="entry name" value="Ub_carboxyl-term_hydrolase"/>
</dbReference>
<keyword evidence="12" id="KW-0539">Nucleus</keyword>
<keyword evidence="6 15" id="KW-0833">Ubl conjugation pathway</keyword>
<dbReference type="PANTHER" id="PTHR21646">
    <property type="entry name" value="UBIQUITIN CARBOXYL-TERMINAL HYDROLASE"/>
    <property type="match status" value="1"/>
</dbReference>
<dbReference type="GO" id="GO:0004843">
    <property type="term" value="F:cysteine-type deubiquitinase activity"/>
    <property type="evidence" value="ECO:0007669"/>
    <property type="project" value="UniProtKB-UniRule"/>
</dbReference>
<organism evidence="18 19">
    <name type="scientific">Acrobeloides nanus</name>
    <dbReference type="NCBI Taxonomy" id="290746"/>
    <lineage>
        <taxon>Eukaryota</taxon>
        <taxon>Metazoa</taxon>
        <taxon>Ecdysozoa</taxon>
        <taxon>Nematoda</taxon>
        <taxon>Chromadorea</taxon>
        <taxon>Rhabditida</taxon>
        <taxon>Tylenchina</taxon>
        <taxon>Cephalobomorpha</taxon>
        <taxon>Cephaloboidea</taxon>
        <taxon>Cephalobidae</taxon>
        <taxon>Acrobeloides</taxon>
    </lineage>
</organism>
<dbReference type="Pfam" id="PF02148">
    <property type="entry name" value="zf-UBP"/>
    <property type="match status" value="1"/>
</dbReference>
<dbReference type="GO" id="GO:0006508">
    <property type="term" value="P:proteolysis"/>
    <property type="evidence" value="ECO:0007669"/>
    <property type="project" value="UniProtKB-KW"/>
</dbReference>
<evidence type="ECO:0000259" key="17">
    <source>
        <dbReference type="PROSITE" id="PS50271"/>
    </source>
</evidence>
<evidence type="ECO:0000256" key="2">
    <source>
        <dbReference type="ARBA" id="ARBA00004123"/>
    </source>
</evidence>
<proteinExistence type="inferred from homology"/>
<evidence type="ECO:0000256" key="8">
    <source>
        <dbReference type="ARBA" id="ARBA00022807"/>
    </source>
</evidence>
<feature type="domain" description="UBP-type" evidence="17">
    <location>
        <begin position="1"/>
        <end position="64"/>
    </location>
</feature>
<evidence type="ECO:0000256" key="10">
    <source>
        <dbReference type="ARBA" id="ARBA00023015"/>
    </source>
</evidence>
<accession>A0A914DHB0</accession>
<evidence type="ECO:0000313" key="19">
    <source>
        <dbReference type="WBParaSite" id="ACRNAN_scaffold27.g27289.t1"/>
    </source>
</evidence>
<dbReference type="AlphaFoldDB" id="A0A914DHB0"/>
<reference evidence="19" key="1">
    <citation type="submission" date="2022-11" db="UniProtKB">
        <authorList>
            <consortium name="WormBaseParasite"/>
        </authorList>
    </citation>
    <scope>IDENTIFICATION</scope>
</reference>
<dbReference type="GO" id="GO:0005634">
    <property type="term" value="C:nucleus"/>
    <property type="evidence" value="ECO:0007669"/>
    <property type="project" value="UniProtKB-SubCell"/>
</dbReference>
<dbReference type="PANTHER" id="PTHR21646:SF33">
    <property type="entry name" value="UBIQUITIN CARBOXYL-TERMINAL HYDROLASE 22"/>
    <property type="match status" value="1"/>
</dbReference>
<comment type="subcellular location">
    <subcellularLocation>
        <location evidence="2">Nucleus</location>
    </subcellularLocation>
</comment>
<comment type="similarity">
    <text evidence="13">Belongs to the peptidase C19 family. UBP8 subfamily.</text>
</comment>
<dbReference type="Pfam" id="PF00443">
    <property type="entry name" value="UCH"/>
    <property type="match status" value="1"/>
</dbReference>
<evidence type="ECO:0000256" key="14">
    <source>
        <dbReference type="PROSITE-ProRule" id="PRU00502"/>
    </source>
</evidence>
<dbReference type="InterPro" id="IPR038765">
    <property type="entry name" value="Papain-like_cys_pep_sf"/>
</dbReference>
<dbReference type="InterPro" id="IPR001607">
    <property type="entry name" value="Znf_UBP"/>
</dbReference>
<protein>
    <recommendedName>
        <fullName evidence="15">Ubiquitin carboxyl-terminal hydrolase</fullName>
        <ecNumber evidence="15">3.4.19.12</ecNumber>
    </recommendedName>
</protein>
<dbReference type="Gene3D" id="3.90.70.10">
    <property type="entry name" value="Cysteine proteinases"/>
    <property type="match status" value="1"/>
</dbReference>
<keyword evidence="8 15" id="KW-0788">Thiol protease</keyword>
<evidence type="ECO:0000256" key="6">
    <source>
        <dbReference type="ARBA" id="ARBA00022786"/>
    </source>
</evidence>
<evidence type="ECO:0000256" key="11">
    <source>
        <dbReference type="ARBA" id="ARBA00023163"/>
    </source>
</evidence>
<evidence type="ECO:0000256" key="3">
    <source>
        <dbReference type="ARBA" id="ARBA00022670"/>
    </source>
</evidence>
<evidence type="ECO:0000256" key="4">
    <source>
        <dbReference type="ARBA" id="ARBA00022723"/>
    </source>
</evidence>
<dbReference type="InterPro" id="IPR013083">
    <property type="entry name" value="Znf_RING/FYVE/PHD"/>
</dbReference>
<keyword evidence="5 14" id="KW-0863">Zinc-finger</keyword>
<dbReference type="Gene3D" id="3.30.40.10">
    <property type="entry name" value="Zinc/RING finger domain, C3HC4 (zinc finger)"/>
    <property type="match status" value="1"/>
</dbReference>
<name>A0A914DHB0_9BILA</name>
<keyword evidence="11" id="KW-0804">Transcription</keyword>
<keyword evidence="7 15" id="KW-0378">Hydrolase</keyword>
<evidence type="ECO:0000259" key="16">
    <source>
        <dbReference type="PROSITE" id="PS50235"/>
    </source>
</evidence>
<dbReference type="PROSITE" id="PS50271">
    <property type="entry name" value="ZF_UBP"/>
    <property type="match status" value="1"/>
</dbReference>